<proteinExistence type="predicted"/>
<dbReference type="AlphaFoldDB" id="A0ABD3KX94"/>
<keyword evidence="2" id="KW-0378">Hydrolase</keyword>
<keyword evidence="8" id="KW-1185">Reference proteome</keyword>
<comment type="catalytic activity">
    <reaction evidence="4">
        <text>NAD(+) + H2O = ADP-D-ribose + nicotinamide + H(+)</text>
        <dbReference type="Rhea" id="RHEA:16301"/>
        <dbReference type="ChEBI" id="CHEBI:15377"/>
        <dbReference type="ChEBI" id="CHEBI:15378"/>
        <dbReference type="ChEBI" id="CHEBI:17154"/>
        <dbReference type="ChEBI" id="CHEBI:57540"/>
        <dbReference type="ChEBI" id="CHEBI:57967"/>
        <dbReference type="EC" id="3.2.2.6"/>
    </reaction>
    <physiologicalReaction direction="left-to-right" evidence="4">
        <dbReference type="Rhea" id="RHEA:16302"/>
    </physiologicalReaction>
</comment>
<dbReference type="Proteomes" id="UP001634007">
    <property type="component" value="Unassembled WGS sequence"/>
</dbReference>
<dbReference type="GO" id="GO:0061809">
    <property type="term" value="F:NAD+ nucleosidase activity, cyclic ADP-ribose generating"/>
    <property type="evidence" value="ECO:0007669"/>
    <property type="project" value="UniProtKB-EC"/>
</dbReference>
<dbReference type="EMBL" id="JBJKBG010000003">
    <property type="protein sequence ID" value="KAL3744350.1"/>
    <property type="molecule type" value="Genomic_DNA"/>
</dbReference>
<accession>A0ABD3KX94</accession>
<feature type="compositionally biased region" description="Basic and acidic residues" evidence="5">
    <location>
        <begin position="33"/>
        <end position="43"/>
    </location>
</feature>
<evidence type="ECO:0000256" key="5">
    <source>
        <dbReference type="SAM" id="MobiDB-lite"/>
    </source>
</evidence>
<evidence type="ECO:0000313" key="8">
    <source>
        <dbReference type="Proteomes" id="UP001634007"/>
    </source>
</evidence>
<gene>
    <name evidence="7" type="ORF">ACJRO7_013592</name>
</gene>
<sequence>MGIDMAMRNPLAVAIASILVAVLAPRFLKKKEKETIGSTKPDEPISVESAPSTSGNDYEVFLSFRGRDTRTGFTDHLYSSLVDAGVSKIGPDLLRAIRSSKISIPILSPDYASSKWCLRELARMIECKRSEGHIVLPIFYKVEPGHVRHQTGSFGKAFHKIKKHYKAEVVQRWERALQEVGSLKGWESERIANGYFFFHS</sequence>
<keyword evidence="3" id="KW-0520">NAD</keyword>
<dbReference type="PROSITE" id="PS50104">
    <property type="entry name" value="TIR"/>
    <property type="match status" value="1"/>
</dbReference>
<comment type="caution">
    <text evidence="7">The sequence shown here is derived from an EMBL/GenBank/DDBJ whole genome shotgun (WGS) entry which is preliminary data.</text>
</comment>
<evidence type="ECO:0000259" key="6">
    <source>
        <dbReference type="PROSITE" id="PS50104"/>
    </source>
</evidence>
<dbReference type="PANTHER" id="PTHR32009:SF39">
    <property type="entry name" value="TIR DOMAIN-CONTAINING PROTEIN"/>
    <property type="match status" value="1"/>
</dbReference>
<evidence type="ECO:0000256" key="2">
    <source>
        <dbReference type="ARBA" id="ARBA00022801"/>
    </source>
</evidence>
<dbReference type="InterPro" id="IPR000157">
    <property type="entry name" value="TIR_dom"/>
</dbReference>
<evidence type="ECO:0000256" key="4">
    <source>
        <dbReference type="ARBA" id="ARBA00047304"/>
    </source>
</evidence>
<organism evidence="7 8">
    <name type="scientific">Eucalyptus globulus</name>
    <name type="common">Tasmanian blue gum</name>
    <dbReference type="NCBI Taxonomy" id="34317"/>
    <lineage>
        <taxon>Eukaryota</taxon>
        <taxon>Viridiplantae</taxon>
        <taxon>Streptophyta</taxon>
        <taxon>Embryophyta</taxon>
        <taxon>Tracheophyta</taxon>
        <taxon>Spermatophyta</taxon>
        <taxon>Magnoliopsida</taxon>
        <taxon>eudicotyledons</taxon>
        <taxon>Gunneridae</taxon>
        <taxon>Pentapetalae</taxon>
        <taxon>rosids</taxon>
        <taxon>malvids</taxon>
        <taxon>Myrtales</taxon>
        <taxon>Myrtaceae</taxon>
        <taxon>Myrtoideae</taxon>
        <taxon>Eucalypteae</taxon>
        <taxon>Eucalyptus</taxon>
    </lineage>
</organism>
<name>A0ABD3KX94_EUCGL</name>
<dbReference type="SMART" id="SM00255">
    <property type="entry name" value="TIR"/>
    <property type="match status" value="1"/>
</dbReference>
<feature type="domain" description="TIR" evidence="6">
    <location>
        <begin position="56"/>
        <end position="200"/>
    </location>
</feature>
<evidence type="ECO:0000256" key="3">
    <source>
        <dbReference type="ARBA" id="ARBA00023027"/>
    </source>
</evidence>
<dbReference type="Pfam" id="PF01582">
    <property type="entry name" value="TIR"/>
    <property type="match status" value="1"/>
</dbReference>
<evidence type="ECO:0000256" key="1">
    <source>
        <dbReference type="ARBA" id="ARBA00011982"/>
    </source>
</evidence>
<dbReference type="InterPro" id="IPR035897">
    <property type="entry name" value="Toll_tir_struct_dom_sf"/>
</dbReference>
<dbReference type="Gene3D" id="3.40.50.10140">
    <property type="entry name" value="Toll/interleukin-1 receptor homology (TIR) domain"/>
    <property type="match status" value="1"/>
</dbReference>
<evidence type="ECO:0000313" key="7">
    <source>
        <dbReference type="EMBL" id="KAL3744350.1"/>
    </source>
</evidence>
<dbReference type="EC" id="3.2.2.6" evidence="1"/>
<dbReference type="PANTHER" id="PTHR32009">
    <property type="entry name" value="TMV RESISTANCE PROTEIN N-LIKE"/>
    <property type="match status" value="1"/>
</dbReference>
<protein>
    <recommendedName>
        <fullName evidence="1">ADP-ribosyl cyclase/cyclic ADP-ribose hydrolase</fullName>
        <ecNumber evidence="1">3.2.2.6</ecNumber>
    </recommendedName>
</protein>
<dbReference type="SUPFAM" id="SSF52200">
    <property type="entry name" value="Toll/Interleukin receptor TIR domain"/>
    <property type="match status" value="1"/>
</dbReference>
<reference evidence="7 8" key="1">
    <citation type="submission" date="2024-11" db="EMBL/GenBank/DDBJ databases">
        <title>Chromosome-level genome assembly of Eucalyptus globulus Labill. provides insights into its genome evolution.</title>
        <authorList>
            <person name="Li X."/>
        </authorList>
    </citation>
    <scope>NUCLEOTIDE SEQUENCE [LARGE SCALE GENOMIC DNA]</scope>
    <source>
        <strain evidence="7">CL2024</strain>
        <tissue evidence="7">Fresh tender leaves</tissue>
    </source>
</reference>
<feature type="region of interest" description="Disordered" evidence="5">
    <location>
        <begin position="33"/>
        <end position="54"/>
    </location>
</feature>